<organism evidence="2 3">
    <name type="scientific">Danionella cerebrum</name>
    <dbReference type="NCBI Taxonomy" id="2873325"/>
    <lineage>
        <taxon>Eukaryota</taxon>
        <taxon>Metazoa</taxon>
        <taxon>Chordata</taxon>
        <taxon>Craniata</taxon>
        <taxon>Vertebrata</taxon>
        <taxon>Euteleostomi</taxon>
        <taxon>Actinopterygii</taxon>
        <taxon>Neopterygii</taxon>
        <taxon>Teleostei</taxon>
        <taxon>Ostariophysi</taxon>
        <taxon>Cypriniformes</taxon>
        <taxon>Danionidae</taxon>
        <taxon>Danioninae</taxon>
        <taxon>Danionella</taxon>
    </lineage>
</organism>
<evidence type="ECO:0000313" key="2">
    <source>
        <dbReference type="EMBL" id="TRY99123.1"/>
    </source>
</evidence>
<dbReference type="Proteomes" id="UP000316079">
    <property type="component" value="Unassembled WGS sequence"/>
</dbReference>
<evidence type="ECO:0000256" key="1">
    <source>
        <dbReference type="SAM" id="MobiDB-lite"/>
    </source>
</evidence>
<gene>
    <name evidence="2" type="ORF">DNTS_028331</name>
</gene>
<accession>A0A553RAE0</accession>
<evidence type="ECO:0000313" key="3">
    <source>
        <dbReference type="Proteomes" id="UP000316079"/>
    </source>
</evidence>
<feature type="non-terminal residue" evidence="2">
    <location>
        <position position="1"/>
    </location>
</feature>
<dbReference type="AlphaFoldDB" id="A0A553RAE0"/>
<name>A0A553RAE0_9TELE</name>
<dbReference type="EMBL" id="SRMA01025103">
    <property type="protein sequence ID" value="TRY99123.1"/>
    <property type="molecule type" value="Genomic_DNA"/>
</dbReference>
<feature type="non-terminal residue" evidence="2">
    <location>
        <position position="258"/>
    </location>
</feature>
<sequence>EKTPSPRLIRKVYSNNKLRASGLLLVLDFNHGGMLLLRQRRTSVLGVCEAILFREKPYPAEPSCVSLKSHQSMYRPIEFNDRPLADDLRVNFISSESSCGSLKSEPSLNRRMGFKERKREKLYPAEPSCVSLKSHQSIVNFISSESSCGSLKSEPSLNRRMGFKERKSVKYISSKSSCGSLKKYTGECFFREEHLFYEFVKLYSSDVPCITEGIMEDTISAGNKDISSLKREKTNPVEPSCVSLKSDRSMDRPIEFND</sequence>
<feature type="region of interest" description="Disordered" evidence="1">
    <location>
        <begin position="227"/>
        <end position="258"/>
    </location>
</feature>
<keyword evidence="3" id="KW-1185">Reference proteome</keyword>
<dbReference type="OrthoDB" id="8951038at2759"/>
<dbReference type="STRING" id="623744.A0A553RAE0"/>
<reference evidence="2 3" key="1">
    <citation type="journal article" date="2019" name="Sci. Data">
        <title>Hybrid genome assembly and annotation of Danionella translucida.</title>
        <authorList>
            <person name="Kadobianskyi M."/>
            <person name="Schulze L."/>
            <person name="Schuelke M."/>
            <person name="Judkewitz B."/>
        </authorList>
    </citation>
    <scope>NUCLEOTIDE SEQUENCE [LARGE SCALE GENOMIC DNA]</scope>
    <source>
        <strain evidence="2 3">Bolton</strain>
    </source>
</reference>
<comment type="caution">
    <text evidence="2">The sequence shown here is derived from an EMBL/GenBank/DDBJ whole genome shotgun (WGS) entry which is preliminary data.</text>
</comment>
<proteinExistence type="predicted"/>
<feature type="compositionally biased region" description="Basic and acidic residues" evidence="1">
    <location>
        <begin position="245"/>
        <end position="258"/>
    </location>
</feature>
<protein>
    <submittedName>
        <fullName evidence="2">Uncharacterized protein</fullName>
    </submittedName>
</protein>